<dbReference type="AlphaFoldDB" id="A0A1F4UID8"/>
<dbReference type="Proteomes" id="UP000176583">
    <property type="component" value="Unassembled WGS sequence"/>
</dbReference>
<evidence type="ECO:0000256" key="1">
    <source>
        <dbReference type="NCBIfam" id="TIGR02170"/>
    </source>
</evidence>
<dbReference type="PANTHER" id="PTHR34934:SF1">
    <property type="entry name" value="FLAVIN-DEPENDENT THYMIDYLATE SYNTHASE"/>
    <property type="match status" value="1"/>
</dbReference>
<dbReference type="GO" id="GO:0050797">
    <property type="term" value="F:thymidylate synthase (FAD) activity"/>
    <property type="evidence" value="ECO:0007669"/>
    <property type="project" value="UniProtKB-UniRule"/>
</dbReference>
<protein>
    <recommendedName>
        <fullName evidence="1">FAD-dependent thymidylate synthase</fullName>
        <ecNumber evidence="1">2.1.1.148</ecNumber>
    </recommendedName>
</protein>
<dbReference type="GO" id="GO:0050660">
    <property type="term" value="F:flavin adenine dinucleotide binding"/>
    <property type="evidence" value="ECO:0007669"/>
    <property type="project" value="UniProtKB-UniRule"/>
</dbReference>
<dbReference type="EMBL" id="MEUW01000013">
    <property type="protein sequence ID" value="OGC44677.1"/>
    <property type="molecule type" value="Genomic_DNA"/>
</dbReference>
<dbReference type="Gene3D" id="3.30.70.3180">
    <property type="match status" value="2"/>
</dbReference>
<proteinExistence type="predicted"/>
<accession>A0A1F4UID8</accession>
<sequence>MHKVEPKVFLVGETRVVEEGLQAYLIHLGVPDWQTDSPSDAEKLIEVMGRLCYRSFEPGLNPNVTKVREGSASYLGNILKTAHGSVIEHPMMNFIFADVSRVFTHELVRHRAGVAISQESLRFVRLENLGQWLPTVIREDQEATEIFVRTFEQLEKLQVELAKHFKLDEPGVPFHFKKVVTSAMRRIAPDGLATTIGWSANPRALRWVLEMRTDPSAEEEIRLVFGKVGEIVVARYPNLFGDFTVEVVDGLPCSRPASRKV</sequence>
<evidence type="ECO:0000313" key="2">
    <source>
        <dbReference type="EMBL" id="OGC44677.1"/>
    </source>
</evidence>
<dbReference type="NCBIfam" id="TIGR02170">
    <property type="entry name" value="thyX"/>
    <property type="match status" value="1"/>
</dbReference>
<gene>
    <name evidence="2" type="ORF">A2V54_00815</name>
</gene>
<name>A0A1F4UID8_UNCKA</name>
<dbReference type="STRING" id="1802613.A2V54_00815"/>
<dbReference type="Gene3D" id="6.10.140.450">
    <property type="match status" value="1"/>
</dbReference>
<evidence type="ECO:0000313" key="3">
    <source>
        <dbReference type="Proteomes" id="UP000176583"/>
    </source>
</evidence>
<dbReference type="Pfam" id="PF02511">
    <property type="entry name" value="Thy1"/>
    <property type="match status" value="1"/>
</dbReference>
<organism evidence="2 3">
    <name type="scientific">candidate division WWE3 bacterium RBG_19FT_COMBO_53_11</name>
    <dbReference type="NCBI Taxonomy" id="1802613"/>
    <lineage>
        <taxon>Bacteria</taxon>
        <taxon>Katanobacteria</taxon>
    </lineage>
</organism>
<dbReference type="GO" id="GO:0004799">
    <property type="term" value="F:thymidylate synthase activity"/>
    <property type="evidence" value="ECO:0007669"/>
    <property type="project" value="TreeGrafter"/>
</dbReference>
<reference evidence="2 3" key="1">
    <citation type="journal article" date="2016" name="Nat. Commun.">
        <title>Thousands of microbial genomes shed light on interconnected biogeochemical processes in an aquifer system.</title>
        <authorList>
            <person name="Anantharaman K."/>
            <person name="Brown C.T."/>
            <person name="Hug L.A."/>
            <person name="Sharon I."/>
            <person name="Castelle C.J."/>
            <person name="Probst A.J."/>
            <person name="Thomas B.C."/>
            <person name="Singh A."/>
            <person name="Wilkins M.J."/>
            <person name="Karaoz U."/>
            <person name="Brodie E.L."/>
            <person name="Williams K.H."/>
            <person name="Hubbard S.S."/>
            <person name="Banfield J.F."/>
        </authorList>
    </citation>
    <scope>NUCLEOTIDE SEQUENCE [LARGE SCALE GENOMIC DNA]</scope>
</reference>
<dbReference type="GO" id="GO:0006231">
    <property type="term" value="P:dTMP biosynthetic process"/>
    <property type="evidence" value="ECO:0007669"/>
    <property type="project" value="UniProtKB-UniRule"/>
</dbReference>
<dbReference type="PROSITE" id="PS51331">
    <property type="entry name" value="THYX"/>
    <property type="match status" value="1"/>
</dbReference>
<dbReference type="InterPro" id="IPR036098">
    <property type="entry name" value="Thymidylate_synthase_ThyX_sf"/>
</dbReference>
<comment type="caution">
    <text evidence="2">The sequence shown here is derived from an EMBL/GenBank/DDBJ whole genome shotgun (WGS) entry which is preliminary data.</text>
</comment>
<dbReference type="SUPFAM" id="SSF69796">
    <property type="entry name" value="Thymidylate synthase-complementing protein Thy1"/>
    <property type="match status" value="1"/>
</dbReference>
<dbReference type="CDD" id="cd20175">
    <property type="entry name" value="ThyX"/>
    <property type="match status" value="1"/>
</dbReference>
<dbReference type="GO" id="GO:0070402">
    <property type="term" value="F:NADPH binding"/>
    <property type="evidence" value="ECO:0007669"/>
    <property type="project" value="TreeGrafter"/>
</dbReference>
<dbReference type="EC" id="2.1.1.148" evidence="1"/>
<dbReference type="InterPro" id="IPR003669">
    <property type="entry name" value="Thymidylate_synthase_ThyX"/>
</dbReference>
<dbReference type="PANTHER" id="PTHR34934">
    <property type="entry name" value="FLAVIN-DEPENDENT THYMIDYLATE SYNTHASE"/>
    <property type="match status" value="1"/>
</dbReference>